<dbReference type="SUPFAM" id="SSF56024">
    <property type="entry name" value="Phospholipase D/nuclease"/>
    <property type="match status" value="2"/>
</dbReference>
<keyword evidence="7 12" id="KW-1133">Transmembrane helix</keyword>
<feature type="domain" description="PLD phosphodiesterase" evidence="13">
    <location>
        <begin position="232"/>
        <end position="259"/>
    </location>
</feature>
<evidence type="ECO:0000256" key="3">
    <source>
        <dbReference type="ARBA" id="ARBA00022516"/>
    </source>
</evidence>
<dbReference type="EMBL" id="JAPDRN010000158">
    <property type="protein sequence ID" value="KAJ9617584.1"/>
    <property type="molecule type" value="Genomic_DNA"/>
</dbReference>
<gene>
    <name evidence="14" type="ORF">H2204_013636</name>
</gene>
<dbReference type="CDD" id="cd09112">
    <property type="entry name" value="PLDc_CLS_2"/>
    <property type="match status" value="1"/>
</dbReference>
<dbReference type="InterPro" id="IPR001736">
    <property type="entry name" value="PLipase_D/transphosphatidylase"/>
</dbReference>
<sequence>MPLAGACPRYDRRMLALFDSVRHWLDGIAHLGTILAVAYLLYLLALTGWIMLQKREPVATLSWILSLALLPYLGLFIYYLLGPQKVKRQRLRRGRARSGMEHYSDVCPPDADCTELAKIAQATTGLAPSTATEVTWLVDGAATYAALLEAVAQARDHVHLEYYIFNPDYAGTALRDALLERASVGVHVRLLLDAVGSSAVRQRFLQPLLDAGAEVVWFHPRQLLKPFKRPWLNLRTHRKLVIVDGRLAFTGGINITDDEDESRNPNAYRDLHMRLRGHVVRSLQLVFAEDWLYASGQDHSRFDIARLWPSDMALRGDGAIDAQVLVSGPDSGWETIHRLHVAAIQEARERVWLVTPYFVPGEAARMALTSAALGGLDVRLLVPKMSDSWFVTQAARSYFDELLHAGVKIYEYGPRMLHTKAFIADDDVCIVGSANFDHRSFRLNFELSMMISDRGRVAELSTLLQSEFERATRVHDQAGRSLWLHRLPEAFARLASPLL</sequence>
<reference evidence="14" key="1">
    <citation type="submission" date="2022-10" db="EMBL/GenBank/DDBJ databases">
        <title>Culturing micro-colonial fungi from biological soil crusts in the Mojave desert and describing Neophaeococcomyces mojavensis, and introducing the new genera and species Taxawa tesnikishii.</title>
        <authorList>
            <person name="Kurbessoian T."/>
            <person name="Stajich J.E."/>
        </authorList>
    </citation>
    <scope>NUCLEOTIDE SEQUENCE</scope>
    <source>
        <strain evidence="14">TK_35</strain>
    </source>
</reference>
<keyword evidence="8" id="KW-0443">Lipid metabolism</keyword>
<dbReference type="CDD" id="cd09110">
    <property type="entry name" value="PLDc_CLS_1"/>
    <property type="match status" value="1"/>
</dbReference>
<organism evidence="14">
    <name type="scientific">Knufia peltigerae</name>
    <dbReference type="NCBI Taxonomy" id="1002370"/>
    <lineage>
        <taxon>Eukaryota</taxon>
        <taxon>Fungi</taxon>
        <taxon>Dikarya</taxon>
        <taxon>Ascomycota</taxon>
        <taxon>Pezizomycotina</taxon>
        <taxon>Eurotiomycetes</taxon>
        <taxon>Chaetothyriomycetidae</taxon>
        <taxon>Chaetothyriales</taxon>
        <taxon>Trichomeriaceae</taxon>
        <taxon>Knufia</taxon>
    </lineage>
</organism>
<evidence type="ECO:0000256" key="8">
    <source>
        <dbReference type="ARBA" id="ARBA00023098"/>
    </source>
</evidence>
<dbReference type="PANTHER" id="PTHR21248">
    <property type="entry name" value="CARDIOLIPIN SYNTHASE"/>
    <property type="match status" value="1"/>
</dbReference>
<dbReference type="Gene3D" id="3.30.870.10">
    <property type="entry name" value="Endonuclease Chain A"/>
    <property type="match status" value="2"/>
</dbReference>
<dbReference type="SMART" id="SM00155">
    <property type="entry name" value="PLDc"/>
    <property type="match status" value="2"/>
</dbReference>
<evidence type="ECO:0000256" key="1">
    <source>
        <dbReference type="ARBA" id="ARBA00004651"/>
    </source>
</evidence>
<evidence type="ECO:0000256" key="4">
    <source>
        <dbReference type="ARBA" id="ARBA00022679"/>
    </source>
</evidence>
<keyword evidence="10" id="KW-0594">Phospholipid biosynthesis</keyword>
<evidence type="ECO:0000256" key="6">
    <source>
        <dbReference type="ARBA" id="ARBA00022737"/>
    </source>
</evidence>
<keyword evidence="11" id="KW-1208">Phospholipid metabolism</keyword>
<dbReference type="PANTHER" id="PTHR21248:SF22">
    <property type="entry name" value="PHOSPHOLIPASE D"/>
    <property type="match status" value="1"/>
</dbReference>
<keyword evidence="2" id="KW-1003">Cell membrane</keyword>
<dbReference type="PROSITE" id="PS50035">
    <property type="entry name" value="PLD"/>
    <property type="match status" value="2"/>
</dbReference>
<dbReference type="GO" id="GO:0008808">
    <property type="term" value="F:cardiolipin synthase activity"/>
    <property type="evidence" value="ECO:0007669"/>
    <property type="project" value="InterPro"/>
</dbReference>
<evidence type="ECO:0000256" key="11">
    <source>
        <dbReference type="ARBA" id="ARBA00023264"/>
    </source>
</evidence>
<dbReference type="Pfam" id="PF13396">
    <property type="entry name" value="PLDc_N"/>
    <property type="match status" value="1"/>
</dbReference>
<keyword evidence="6" id="KW-0677">Repeat</keyword>
<comment type="subcellular location">
    <subcellularLocation>
        <location evidence="1">Cell membrane</location>
        <topology evidence="1">Multi-pass membrane protein</topology>
    </subcellularLocation>
</comment>
<evidence type="ECO:0000256" key="7">
    <source>
        <dbReference type="ARBA" id="ARBA00022989"/>
    </source>
</evidence>
<keyword evidence="5 12" id="KW-0812">Transmembrane</keyword>
<dbReference type="NCBIfam" id="TIGR04265">
    <property type="entry name" value="bac_cardiolipin"/>
    <property type="match status" value="1"/>
</dbReference>
<name>A0AA38XQ07_9EURO</name>
<evidence type="ECO:0000259" key="13">
    <source>
        <dbReference type="PROSITE" id="PS50035"/>
    </source>
</evidence>
<dbReference type="GO" id="GO:0005886">
    <property type="term" value="C:plasma membrane"/>
    <property type="evidence" value="ECO:0007669"/>
    <property type="project" value="UniProtKB-SubCell"/>
</dbReference>
<evidence type="ECO:0000256" key="10">
    <source>
        <dbReference type="ARBA" id="ARBA00023209"/>
    </source>
</evidence>
<evidence type="ECO:0000256" key="12">
    <source>
        <dbReference type="SAM" id="Phobius"/>
    </source>
</evidence>
<protein>
    <recommendedName>
        <fullName evidence="13">PLD phosphodiesterase domain-containing protein</fullName>
    </recommendedName>
</protein>
<feature type="domain" description="PLD phosphodiesterase" evidence="13">
    <location>
        <begin position="413"/>
        <end position="440"/>
    </location>
</feature>
<accession>A0AA38XQ07</accession>
<evidence type="ECO:0000256" key="5">
    <source>
        <dbReference type="ARBA" id="ARBA00022692"/>
    </source>
</evidence>
<evidence type="ECO:0000313" key="14">
    <source>
        <dbReference type="EMBL" id="KAJ9617584.1"/>
    </source>
</evidence>
<evidence type="ECO:0000256" key="2">
    <source>
        <dbReference type="ARBA" id="ARBA00022475"/>
    </source>
</evidence>
<proteinExistence type="predicted"/>
<dbReference type="GO" id="GO:0032049">
    <property type="term" value="P:cardiolipin biosynthetic process"/>
    <property type="evidence" value="ECO:0007669"/>
    <property type="project" value="InterPro"/>
</dbReference>
<dbReference type="InterPro" id="IPR025202">
    <property type="entry name" value="PLD-like_dom"/>
</dbReference>
<dbReference type="InterPro" id="IPR027379">
    <property type="entry name" value="CLS_N"/>
</dbReference>
<dbReference type="Pfam" id="PF13091">
    <property type="entry name" value="PLDc_2"/>
    <property type="match status" value="2"/>
</dbReference>
<keyword evidence="4" id="KW-0808">Transferase</keyword>
<keyword evidence="9 12" id="KW-0472">Membrane</keyword>
<dbReference type="AlphaFoldDB" id="A0AA38XQ07"/>
<feature type="transmembrane region" description="Helical" evidence="12">
    <location>
        <begin position="28"/>
        <end position="52"/>
    </location>
</feature>
<keyword evidence="3" id="KW-0444">Lipid biosynthesis</keyword>
<evidence type="ECO:0000256" key="9">
    <source>
        <dbReference type="ARBA" id="ARBA00023136"/>
    </source>
</evidence>
<feature type="transmembrane region" description="Helical" evidence="12">
    <location>
        <begin position="58"/>
        <end position="81"/>
    </location>
</feature>
<dbReference type="InterPro" id="IPR022924">
    <property type="entry name" value="Cardiolipin_synthase"/>
</dbReference>
<comment type="caution">
    <text evidence="14">The sequence shown here is derived from an EMBL/GenBank/DDBJ whole genome shotgun (WGS) entry which is preliminary data.</text>
</comment>